<dbReference type="SUPFAM" id="SSF159501">
    <property type="entry name" value="EreA/ChaN-like"/>
    <property type="match status" value="1"/>
</dbReference>
<dbReference type="Pfam" id="PF04187">
    <property type="entry name" value="Cofac_haem_bdg"/>
    <property type="match status" value="1"/>
</dbReference>
<dbReference type="GeneID" id="61172996"/>
<dbReference type="EMBL" id="CP012029">
    <property type="protein sequence ID" value="ALO27695.1"/>
    <property type="molecule type" value="Genomic_DNA"/>
</dbReference>
<gene>
    <name evidence="2" type="ORF">LBBP_03505</name>
</gene>
<reference evidence="2 3" key="1">
    <citation type="journal article" date="2015" name="PLoS Negl. Trop. Dis.">
        <title>Distribution of Plasmids in Distinct Leptospira Pathogenic Species.</title>
        <authorList>
            <person name="Wang Y."/>
            <person name="Zhuang X."/>
            <person name="Zhong Y."/>
            <person name="Zhang C."/>
            <person name="Zhang Y."/>
            <person name="Zeng L."/>
            <person name="Zhu Y."/>
            <person name="He P."/>
            <person name="Dong K."/>
            <person name="Pal U."/>
            <person name="Guo X."/>
            <person name="Qin J."/>
        </authorList>
    </citation>
    <scope>NUCLEOTIDE SEQUENCE [LARGE SCALE GENOMIC DNA]</scope>
    <source>
        <strain evidence="2 3">56604</strain>
    </source>
</reference>
<feature type="domain" description="Haem-binding uptake Tiki superfamily ChaN" evidence="1">
    <location>
        <begin position="63"/>
        <end position="268"/>
    </location>
</feature>
<dbReference type="Proteomes" id="UP000058857">
    <property type="component" value="Chromosome 1"/>
</dbReference>
<organism evidence="2">
    <name type="scientific">Leptospira borgpetersenii serovar Ballum</name>
    <dbReference type="NCBI Taxonomy" id="280505"/>
    <lineage>
        <taxon>Bacteria</taxon>
        <taxon>Pseudomonadati</taxon>
        <taxon>Spirochaetota</taxon>
        <taxon>Spirochaetia</taxon>
        <taxon>Leptospirales</taxon>
        <taxon>Leptospiraceae</taxon>
        <taxon>Leptospira</taxon>
    </lineage>
</organism>
<dbReference type="InterPro" id="IPR007314">
    <property type="entry name" value="Cofac_haem-bd_dom"/>
</dbReference>
<dbReference type="PATRIC" id="fig|280505.15.peg.3416"/>
<dbReference type="Gene3D" id="3.40.50.11550">
    <property type="match status" value="1"/>
</dbReference>
<evidence type="ECO:0000313" key="3">
    <source>
        <dbReference type="Proteomes" id="UP000058857"/>
    </source>
</evidence>
<dbReference type="AlphaFoldDB" id="A0A0E3B455"/>
<accession>A0A0E3B455</accession>
<evidence type="ECO:0000313" key="2">
    <source>
        <dbReference type="EMBL" id="ALO27695.1"/>
    </source>
</evidence>
<sequence>MKDPRSRTCSFTIFLFKIRFLALLLIFCSEGNSVFPESKLENGNPFSIQKGSSETTIDFETVLKTFENYDILIFGEEHDDIIGHKIRLDWFKKIALKTPVILSLEMLERDQQKTLDEYLNGQIGEKTFLNSLTLWPNYLRDYHPFIQFAKEHRIPVLASNVPRKYVNLVSTSGLEALFKIRSVFLPPKYLVRARSQEAYETKIKNTLKEHPGVNLDANTEKKFVDAQYLWDAGMTDSIANAFLTKGRKVIHINGRFHSDEGFGVVYRLRKLGFRTLSISMFPLKEDSIVPAEILKGCDFTVITERGKKEN</sequence>
<name>A0A0E3B455_LEPBO</name>
<protein>
    <recommendedName>
        <fullName evidence="1">Haem-binding uptake Tiki superfamily ChaN domain-containing protein</fullName>
    </recommendedName>
</protein>
<evidence type="ECO:0000259" key="1">
    <source>
        <dbReference type="Pfam" id="PF04187"/>
    </source>
</evidence>
<dbReference type="CDD" id="cd14727">
    <property type="entry name" value="ChanN-like"/>
    <property type="match status" value="1"/>
</dbReference>
<dbReference type="RefSeq" id="WP_002722945.1">
    <property type="nucleotide sequence ID" value="NZ_CP012029.1"/>
</dbReference>
<proteinExistence type="predicted"/>